<proteinExistence type="inferred from homology"/>
<gene>
    <name evidence="3" type="ORF">SAMN05660461_6146</name>
</gene>
<dbReference type="Gene3D" id="2.120.10.30">
    <property type="entry name" value="TolB, C-terminal domain"/>
    <property type="match status" value="1"/>
</dbReference>
<name>A0A1T5PBX9_9BACT</name>
<keyword evidence="2" id="KW-0732">Signal</keyword>
<dbReference type="AlphaFoldDB" id="A0A1T5PBX9"/>
<keyword evidence="4" id="KW-1185">Reference proteome</keyword>
<dbReference type="PANTHER" id="PTHR36842:SF1">
    <property type="entry name" value="PROTEIN TOLB"/>
    <property type="match status" value="1"/>
</dbReference>
<evidence type="ECO:0000313" key="3">
    <source>
        <dbReference type="EMBL" id="SKD10241.1"/>
    </source>
</evidence>
<dbReference type="InterPro" id="IPR011659">
    <property type="entry name" value="WD40"/>
</dbReference>
<evidence type="ECO:0000313" key="4">
    <source>
        <dbReference type="Proteomes" id="UP000190166"/>
    </source>
</evidence>
<dbReference type="RefSeq" id="WP_143313753.1">
    <property type="nucleotide sequence ID" value="NZ_FUZZ01000006.1"/>
</dbReference>
<dbReference type="PANTHER" id="PTHR36842">
    <property type="entry name" value="PROTEIN TOLB HOMOLOG"/>
    <property type="match status" value="1"/>
</dbReference>
<comment type="similarity">
    <text evidence="1">Belongs to the TolB family.</text>
</comment>
<evidence type="ECO:0000256" key="2">
    <source>
        <dbReference type="SAM" id="SignalP"/>
    </source>
</evidence>
<dbReference type="Proteomes" id="UP000190166">
    <property type="component" value="Unassembled WGS sequence"/>
</dbReference>
<organism evidence="3 4">
    <name type="scientific">Chitinophaga ginsengisegetis</name>
    <dbReference type="NCBI Taxonomy" id="393003"/>
    <lineage>
        <taxon>Bacteria</taxon>
        <taxon>Pseudomonadati</taxon>
        <taxon>Bacteroidota</taxon>
        <taxon>Chitinophagia</taxon>
        <taxon>Chitinophagales</taxon>
        <taxon>Chitinophagaceae</taxon>
        <taxon>Chitinophaga</taxon>
    </lineage>
</organism>
<evidence type="ECO:0000256" key="1">
    <source>
        <dbReference type="ARBA" id="ARBA00009820"/>
    </source>
</evidence>
<protein>
    <submittedName>
        <fullName evidence="3">WD40-like Beta Propeller Repeat</fullName>
    </submittedName>
</protein>
<feature type="signal peptide" evidence="2">
    <location>
        <begin position="1"/>
        <end position="21"/>
    </location>
</feature>
<feature type="chain" id="PRO_5012075217" evidence="2">
    <location>
        <begin position="22"/>
        <end position="324"/>
    </location>
</feature>
<dbReference type="EMBL" id="FUZZ01000006">
    <property type="protein sequence ID" value="SKD10241.1"/>
    <property type="molecule type" value="Genomic_DNA"/>
</dbReference>
<sequence>MKARILLLPVLVAMMLFNACKKDDQQGPGGDNGSYNYGPGAIFIKQGTEGITKIDMSTGELSLVMKNWLDAGWDISWDGKKGVKQVDVSYDETKYIIFNTGDGSTLKEVSYEPADNHGGLPCISPDGTKLALRPTLREGLVILDMAGNVLKSIAGYGADHTFEYLDPINWAPDGSILFKKNSSLYRTSVDFSRAFKIKDIPFADWKGDAVASPDGQKIAMSLNGHIWLMNADGSDLHQVTQSSQQEVAPSFSPDSRYIAMKANSRAGVPGSGTTAPHLCLIPADGQVYKVYPGEDNRVIHPTVKGASPDSRGLGVAIVGDFVWR</sequence>
<dbReference type="STRING" id="393003.SAMN05660461_6146"/>
<reference evidence="3 4" key="1">
    <citation type="submission" date="2017-02" db="EMBL/GenBank/DDBJ databases">
        <authorList>
            <person name="Peterson S.W."/>
        </authorList>
    </citation>
    <scope>NUCLEOTIDE SEQUENCE [LARGE SCALE GENOMIC DNA]</scope>
    <source>
        <strain evidence="3 4">DSM 18108</strain>
    </source>
</reference>
<dbReference type="SUPFAM" id="SSF82171">
    <property type="entry name" value="DPP6 N-terminal domain-like"/>
    <property type="match status" value="1"/>
</dbReference>
<accession>A0A1T5PBX9</accession>
<dbReference type="InterPro" id="IPR011042">
    <property type="entry name" value="6-blade_b-propeller_TolB-like"/>
</dbReference>
<dbReference type="Pfam" id="PF07676">
    <property type="entry name" value="PD40"/>
    <property type="match status" value="1"/>
</dbReference>